<dbReference type="InterPro" id="IPR027417">
    <property type="entry name" value="P-loop_NTPase"/>
</dbReference>
<dbReference type="SUPFAM" id="SSF52540">
    <property type="entry name" value="P-loop containing nucleoside triphosphate hydrolases"/>
    <property type="match status" value="1"/>
</dbReference>
<reference evidence="10" key="1">
    <citation type="journal article" date="2010" name="Science">
        <title>Plasticity of animal genome architecture unmasked by rapid evolution of a pelagic tunicate.</title>
        <authorList>
            <person name="Denoeud F."/>
            <person name="Henriet S."/>
            <person name="Mungpakdee S."/>
            <person name="Aury J.M."/>
            <person name="Da Silva C."/>
            <person name="Brinkmann H."/>
            <person name="Mikhaleva J."/>
            <person name="Olsen L.C."/>
            <person name="Jubin C."/>
            <person name="Canestro C."/>
            <person name="Bouquet J.M."/>
            <person name="Danks G."/>
            <person name="Poulain J."/>
            <person name="Campsteijn C."/>
            <person name="Adamski M."/>
            <person name="Cross I."/>
            <person name="Yadetie F."/>
            <person name="Muffato M."/>
            <person name="Louis A."/>
            <person name="Butcher S."/>
            <person name="Tsagkogeorga G."/>
            <person name="Konrad A."/>
            <person name="Singh S."/>
            <person name="Jensen M.F."/>
            <person name="Cong E.H."/>
            <person name="Eikeseth-Otteraa H."/>
            <person name="Noel B."/>
            <person name="Anthouard V."/>
            <person name="Porcel B.M."/>
            <person name="Kachouri-Lafond R."/>
            <person name="Nishino A."/>
            <person name="Ugolini M."/>
            <person name="Chourrout P."/>
            <person name="Nishida H."/>
            <person name="Aasland R."/>
            <person name="Huzurbazar S."/>
            <person name="Westhof E."/>
            <person name="Delsuc F."/>
            <person name="Lehrach H."/>
            <person name="Reinhardt R."/>
            <person name="Weissenbach J."/>
            <person name="Roy S.W."/>
            <person name="Artiguenave F."/>
            <person name="Postlethwait J.H."/>
            <person name="Manak J.R."/>
            <person name="Thompson E.M."/>
            <person name="Jaillon O."/>
            <person name="Du Pasquier L."/>
            <person name="Boudinot P."/>
            <person name="Liberles D.A."/>
            <person name="Volff J.N."/>
            <person name="Philippe H."/>
            <person name="Lenhard B."/>
            <person name="Roest Crollius H."/>
            <person name="Wincker P."/>
            <person name="Chourrout D."/>
        </authorList>
    </citation>
    <scope>NUCLEOTIDE SEQUENCE [LARGE SCALE GENOMIC DNA]</scope>
</reference>
<protein>
    <recommendedName>
        <fullName evidence="9">Carbohydrate sulfotransferase</fullName>
        <ecNumber evidence="9">2.8.2.-</ecNumber>
    </recommendedName>
</protein>
<dbReference type="Pfam" id="PF03567">
    <property type="entry name" value="Sulfotransfer_2"/>
    <property type="match status" value="1"/>
</dbReference>
<evidence type="ECO:0000256" key="9">
    <source>
        <dbReference type="RuleBase" id="RU364020"/>
    </source>
</evidence>
<evidence type="ECO:0000256" key="3">
    <source>
        <dbReference type="ARBA" id="ARBA00022679"/>
    </source>
</evidence>
<evidence type="ECO:0000256" key="7">
    <source>
        <dbReference type="ARBA" id="ARBA00023136"/>
    </source>
</evidence>
<evidence type="ECO:0000256" key="2">
    <source>
        <dbReference type="ARBA" id="ARBA00006339"/>
    </source>
</evidence>
<dbReference type="GO" id="GO:0016051">
    <property type="term" value="P:carbohydrate biosynthetic process"/>
    <property type="evidence" value="ECO:0007669"/>
    <property type="project" value="InterPro"/>
</dbReference>
<keyword evidence="5" id="KW-1133">Transmembrane helix</keyword>
<keyword evidence="7" id="KW-0472">Membrane</keyword>
<dbReference type="GO" id="GO:0008146">
    <property type="term" value="F:sulfotransferase activity"/>
    <property type="evidence" value="ECO:0007669"/>
    <property type="project" value="InterPro"/>
</dbReference>
<keyword evidence="6 9" id="KW-0333">Golgi apparatus</keyword>
<evidence type="ECO:0000256" key="4">
    <source>
        <dbReference type="ARBA" id="ARBA00022692"/>
    </source>
</evidence>
<dbReference type="GO" id="GO:0000139">
    <property type="term" value="C:Golgi membrane"/>
    <property type="evidence" value="ECO:0007669"/>
    <property type="project" value="UniProtKB-SubCell"/>
</dbReference>
<keyword evidence="9" id="KW-0119">Carbohydrate metabolism</keyword>
<evidence type="ECO:0000256" key="1">
    <source>
        <dbReference type="ARBA" id="ARBA00004323"/>
    </source>
</evidence>
<keyword evidence="12" id="KW-1185">Reference proteome</keyword>
<dbReference type="InParanoid" id="E4XIJ3"/>
<accession>E4XIJ3</accession>
<dbReference type="EMBL" id="FN653055">
    <property type="protein sequence ID" value="CBY10394.1"/>
    <property type="molecule type" value="Genomic_DNA"/>
</dbReference>
<proteinExistence type="inferred from homology"/>
<dbReference type="EC" id="2.8.2.-" evidence="9"/>
<dbReference type="Proteomes" id="UP000001307">
    <property type="component" value="Unassembled WGS sequence"/>
</dbReference>
<dbReference type="PANTHER" id="PTHR12137:SF54">
    <property type="entry name" value="CARBOHYDRATE SULFOTRANSFERASE"/>
    <property type="match status" value="1"/>
</dbReference>
<dbReference type="InterPro" id="IPR005331">
    <property type="entry name" value="Sulfotransferase"/>
</dbReference>
<gene>
    <name evidence="10" type="ORF">GSOID_T00012416001</name>
    <name evidence="11" type="ORF">GSOID_T00029640001</name>
</gene>
<dbReference type="PANTHER" id="PTHR12137">
    <property type="entry name" value="CARBOHYDRATE SULFOTRANSFERASE"/>
    <property type="match status" value="1"/>
</dbReference>
<dbReference type="InterPro" id="IPR018011">
    <property type="entry name" value="Carb_sulfotrans_8-10"/>
</dbReference>
<evidence type="ECO:0000256" key="8">
    <source>
        <dbReference type="ARBA" id="ARBA00023180"/>
    </source>
</evidence>
<dbReference type="AlphaFoldDB" id="E4XIJ3"/>
<keyword evidence="9" id="KW-0735">Signal-anchor</keyword>
<dbReference type="OrthoDB" id="2019940at2759"/>
<organism evidence="10">
    <name type="scientific">Oikopleura dioica</name>
    <name type="common">Tunicate</name>
    <dbReference type="NCBI Taxonomy" id="34765"/>
    <lineage>
        <taxon>Eukaryota</taxon>
        <taxon>Metazoa</taxon>
        <taxon>Chordata</taxon>
        <taxon>Tunicata</taxon>
        <taxon>Appendicularia</taxon>
        <taxon>Copelata</taxon>
        <taxon>Oikopleuridae</taxon>
        <taxon>Oikopleura</taxon>
    </lineage>
</organism>
<evidence type="ECO:0000313" key="10">
    <source>
        <dbReference type="EMBL" id="CBY10394.1"/>
    </source>
</evidence>
<evidence type="ECO:0000313" key="12">
    <source>
        <dbReference type="Proteomes" id="UP000001307"/>
    </source>
</evidence>
<keyword evidence="8 9" id="KW-0325">Glycoprotein</keyword>
<comment type="similarity">
    <text evidence="2 9">Belongs to the sulfotransferase 2 family.</text>
</comment>
<keyword evidence="4" id="KW-0812">Transmembrane</keyword>
<evidence type="ECO:0000256" key="6">
    <source>
        <dbReference type="ARBA" id="ARBA00023034"/>
    </source>
</evidence>
<evidence type="ECO:0000313" key="11">
    <source>
        <dbReference type="EMBL" id="CBY36618.1"/>
    </source>
</evidence>
<keyword evidence="3 9" id="KW-0808">Transferase</keyword>
<dbReference type="EMBL" id="FN654810">
    <property type="protein sequence ID" value="CBY36618.1"/>
    <property type="molecule type" value="Genomic_DNA"/>
</dbReference>
<sequence>MDFEELQNIQRKLKEDDLDNTGSSKLTFIENRKQLFDLFDLKSNDLLTCLPPKTGTTNWQRYFAALLHPSREPESFGIDEIFKVLPRYKTHNEIDRRAIHDVEIRMINVRHPFARILSAWRQKFGKDFWNLDMFVRKYGKSISEFEEINMENDNVFSFRAFLEYIVNVAEINSFDYHWKTMDFECSPCFVDYTIVTKQETSATDAKFVTERAHLQGLTHLPGQYSDSPLLSSGLIDFYRDIPKDIIKKLYKIYFVDFLLFGYSIDEFLQE</sequence>
<evidence type="ECO:0000256" key="5">
    <source>
        <dbReference type="ARBA" id="ARBA00022989"/>
    </source>
</evidence>
<comment type="subcellular location">
    <subcellularLocation>
        <location evidence="1 9">Golgi apparatus membrane</location>
        <topology evidence="1 9">Single-pass type II membrane protein</topology>
    </subcellularLocation>
</comment>
<name>E4XIJ3_OIKDI</name>
<dbReference type="Proteomes" id="UP000011014">
    <property type="component" value="Unassembled WGS sequence"/>
</dbReference>